<dbReference type="AlphaFoldDB" id="A0A9W8W7N2"/>
<dbReference type="Proteomes" id="UP001140502">
    <property type="component" value="Unassembled WGS sequence"/>
</dbReference>
<reference evidence="2" key="1">
    <citation type="submission" date="2022-10" db="EMBL/GenBank/DDBJ databases">
        <title>Tapping the CABI collections for fungal endophytes: first genome assemblies for Collariella, Neodidymelliopsis, Ascochyta clinopodiicola, Didymella pomorum, Didymosphaeria variabile, Neocosmospora piperis and Neocucurbitaria cava.</title>
        <authorList>
            <person name="Hill R."/>
        </authorList>
    </citation>
    <scope>NUCLEOTIDE SEQUENCE</scope>
    <source>
        <strain evidence="2">IMI 366586</strain>
    </source>
</reference>
<evidence type="ECO:0000313" key="3">
    <source>
        <dbReference type="Proteomes" id="UP001140502"/>
    </source>
</evidence>
<protein>
    <submittedName>
        <fullName evidence="2">Uncharacterized protein</fullName>
    </submittedName>
</protein>
<organism evidence="2 3">
    <name type="scientific">Fusarium piperis</name>
    <dbReference type="NCBI Taxonomy" id="1435070"/>
    <lineage>
        <taxon>Eukaryota</taxon>
        <taxon>Fungi</taxon>
        <taxon>Dikarya</taxon>
        <taxon>Ascomycota</taxon>
        <taxon>Pezizomycotina</taxon>
        <taxon>Sordariomycetes</taxon>
        <taxon>Hypocreomycetidae</taxon>
        <taxon>Hypocreales</taxon>
        <taxon>Nectriaceae</taxon>
        <taxon>Fusarium</taxon>
        <taxon>Fusarium solani species complex</taxon>
    </lineage>
</organism>
<feature type="chain" id="PRO_5040990284" evidence="1">
    <location>
        <begin position="20"/>
        <end position="163"/>
    </location>
</feature>
<evidence type="ECO:0000313" key="2">
    <source>
        <dbReference type="EMBL" id="KAJ4314744.1"/>
    </source>
</evidence>
<dbReference type="OrthoDB" id="5010985at2759"/>
<accession>A0A9W8W7N2</accession>
<evidence type="ECO:0000256" key="1">
    <source>
        <dbReference type="SAM" id="SignalP"/>
    </source>
</evidence>
<name>A0A9W8W7N2_9HYPO</name>
<sequence>MKFWSSFPSASFLLGTVIAADSVHQVTEPTKYRLMITTHGAVRDIDDNYLSSDEEGNVGIFTTDREPLLIHDIMPGNKSDSLVFFDTRPGDELFHGLSLLGWKGNMRLRNTLHPNGFRVEKPTDIYTPDTYSWNEFWLAEGSNGMKELLWGSKGEHPGWPFEV</sequence>
<proteinExistence type="predicted"/>
<comment type="caution">
    <text evidence="2">The sequence shown here is derived from an EMBL/GenBank/DDBJ whole genome shotgun (WGS) entry which is preliminary data.</text>
</comment>
<dbReference type="EMBL" id="JAPEUR010000221">
    <property type="protein sequence ID" value="KAJ4314744.1"/>
    <property type="molecule type" value="Genomic_DNA"/>
</dbReference>
<gene>
    <name evidence="2" type="ORF">N0V84_008737</name>
</gene>
<keyword evidence="3" id="KW-1185">Reference proteome</keyword>
<keyword evidence="1" id="KW-0732">Signal</keyword>
<feature type="signal peptide" evidence="1">
    <location>
        <begin position="1"/>
        <end position="19"/>
    </location>
</feature>